<feature type="transmembrane region" description="Helical" evidence="1">
    <location>
        <begin position="290"/>
        <end position="310"/>
    </location>
</feature>
<dbReference type="SMART" id="SM00703">
    <property type="entry name" value="NRF"/>
    <property type="match status" value="1"/>
</dbReference>
<feature type="chain" id="PRO_5044555456" description="Nose resistant-to-fluoxetine protein N-terminal domain-containing protein" evidence="2">
    <location>
        <begin position="17"/>
        <end position="616"/>
    </location>
</feature>
<reference evidence="6" key="1">
    <citation type="submission" date="2012-05" db="EMBL/GenBank/DDBJ databases">
        <title>Whole Genome Assembly of Lutzomyia longipalpis.</title>
        <authorList>
            <person name="Richards S."/>
            <person name="Qu C."/>
            <person name="Dillon R."/>
            <person name="Worley K."/>
            <person name="Scherer S."/>
            <person name="Batterton M."/>
            <person name="Taylor A."/>
            <person name="Hawes A."/>
            <person name="Hernandez B."/>
            <person name="Kovar C."/>
            <person name="Mandapat C."/>
            <person name="Pham C."/>
            <person name="Qu C."/>
            <person name="Jing C."/>
            <person name="Bess C."/>
            <person name="Bandaranaike D."/>
            <person name="Ngo D."/>
            <person name="Ongeri F."/>
            <person name="Arias F."/>
            <person name="Lara F."/>
            <person name="Weissenberger G."/>
            <person name="Kamau G."/>
            <person name="Han H."/>
            <person name="Shen H."/>
            <person name="Dinh H."/>
            <person name="Khalil I."/>
            <person name="Jones J."/>
            <person name="Shafer J."/>
            <person name="Jayaseelan J."/>
            <person name="Quiroz J."/>
            <person name="Blankenburg K."/>
            <person name="Nguyen L."/>
            <person name="Jackson L."/>
            <person name="Francisco L."/>
            <person name="Tang L.-Y."/>
            <person name="Pu L.-L."/>
            <person name="Perales L."/>
            <person name="Lorensuhewa L."/>
            <person name="Munidasa M."/>
            <person name="Coyle M."/>
            <person name="Taylor M."/>
            <person name="Puazo M."/>
            <person name="Firestine M."/>
            <person name="Scheel M."/>
            <person name="Javaid M."/>
            <person name="Wang M."/>
            <person name="Li M."/>
            <person name="Tabassum N."/>
            <person name="Saada N."/>
            <person name="Osuji N."/>
            <person name="Aqrawi P."/>
            <person name="Fu Q."/>
            <person name="Thornton R."/>
            <person name="Raj R."/>
            <person name="Goodspeed R."/>
            <person name="Mata R."/>
            <person name="Najjar R."/>
            <person name="Gubbala S."/>
            <person name="Lee S."/>
            <person name="Denson S."/>
            <person name="Patil S."/>
            <person name="Macmil S."/>
            <person name="Qi S."/>
            <person name="Matskevitch T."/>
            <person name="Palculict T."/>
            <person name="Mathew T."/>
            <person name="Vee V."/>
            <person name="Velamala V."/>
            <person name="Korchina V."/>
            <person name="Cai W."/>
            <person name="Liu W."/>
            <person name="Dai W."/>
            <person name="Zou X."/>
            <person name="Zhu Y."/>
            <person name="Zhang Y."/>
            <person name="Wu Y.-Q."/>
            <person name="Xin Y."/>
            <person name="Nazarath L."/>
            <person name="Kovar C."/>
            <person name="Han Y."/>
            <person name="Muzny D."/>
            <person name="Gibbs R."/>
        </authorList>
    </citation>
    <scope>NUCLEOTIDE SEQUENCE [LARGE SCALE GENOMIC DNA]</scope>
    <source>
        <strain evidence="6">Jacobina</strain>
    </source>
</reference>
<proteinExistence type="predicted"/>
<dbReference type="EMBL" id="GITU01011885">
    <property type="protein sequence ID" value="MBC1180588.1"/>
    <property type="molecule type" value="Transcribed_RNA"/>
</dbReference>
<feature type="domain" description="Nose resistant-to-fluoxetine protein N-terminal" evidence="3">
    <location>
        <begin position="63"/>
        <end position="206"/>
    </location>
</feature>
<keyword evidence="2" id="KW-0732">Signal</keyword>
<reference evidence="4" key="2">
    <citation type="journal article" date="2020" name="BMC">
        <title>Leishmania infection induces a limited differential gene expression in the sand fly midgut.</title>
        <authorList>
            <person name="Coutinho-Abreu I.V."/>
            <person name="Serafim T.D."/>
            <person name="Meneses C."/>
            <person name="Kamhawi S."/>
            <person name="Oliveira F."/>
            <person name="Valenzuela J.G."/>
        </authorList>
    </citation>
    <scope>NUCLEOTIDE SEQUENCE</scope>
    <source>
        <strain evidence="4">Jacobina</strain>
        <tissue evidence="4">Midgut</tissue>
    </source>
</reference>
<keyword evidence="6" id="KW-1185">Reference proteome</keyword>
<organism evidence="5 6">
    <name type="scientific">Lutzomyia longipalpis</name>
    <name type="common">Sand fly</name>
    <dbReference type="NCBI Taxonomy" id="7200"/>
    <lineage>
        <taxon>Eukaryota</taxon>
        <taxon>Metazoa</taxon>
        <taxon>Ecdysozoa</taxon>
        <taxon>Arthropoda</taxon>
        <taxon>Hexapoda</taxon>
        <taxon>Insecta</taxon>
        <taxon>Pterygota</taxon>
        <taxon>Neoptera</taxon>
        <taxon>Endopterygota</taxon>
        <taxon>Diptera</taxon>
        <taxon>Nematocera</taxon>
        <taxon>Psychodoidea</taxon>
        <taxon>Psychodidae</taxon>
        <taxon>Lutzomyia</taxon>
        <taxon>Lutzomyia</taxon>
    </lineage>
</organism>
<dbReference type="Proteomes" id="UP000092461">
    <property type="component" value="Unassembled WGS sequence"/>
</dbReference>
<evidence type="ECO:0000256" key="2">
    <source>
        <dbReference type="SAM" id="SignalP"/>
    </source>
</evidence>
<dbReference type="VEuPathDB" id="VectorBase:LLOJ007446"/>
<sequence>MLLVGFILCSVVVVNGANVPEILRKNRTVSEEVEFRENLIHSSILYGILNATITDIRQRNESESLCDLQLNAIYEGVNSEELWALKALDASATTPEAYMWSSNFWLGSRQECNSLTEHIDLTLTDEPTTEELVYATPPFAVDYRVIYLNISTTLQIDAKFNVRPLLHLGLCLPQSCSNSQIFKAVERYTQQRPTNAFATYHIQPKVIAVKTPSLPVSLLFRPEVIALVVLCSIIMTLMIIRGLSVGASEADCSGGNEKSSALLFLECFAFRKNLSYIFEATTPKSISAIAGVRTIVCLWIVAFHILYYGLHYSESPSLFLANSQGIFYQVIWSAVIYVDVSFALSGFLLAYNFLGNVEVQNEIQGNSFMENFVLFCKHLLHRYVRLTPALFATVLQTEIVNQFMQKYSSFHISETRDFQCESFDVMFATLNIVYYKFWCRISPYIAGVFMGYIMRKILKDDLKIKTPFVVSVWTCIGILLPTSVTVTYWRNLPAWVCSIILAGGRVAVGIGTGVAIILCHLGHGGWFNAIFSHGIFQHGQKLTYTIYLLNPLVIFLLAGAKEKGIQVDFVEQLIFFLAVSVITYALAVVNSLLFERPFQKLSDSFILKRSRKATKL</sequence>
<evidence type="ECO:0000259" key="3">
    <source>
        <dbReference type="SMART" id="SM00703"/>
    </source>
</evidence>
<dbReference type="InterPro" id="IPR006621">
    <property type="entry name" value="Nose-resist-to-fluoxetine_N"/>
</dbReference>
<feature type="transmembrane region" description="Helical" evidence="1">
    <location>
        <begin position="330"/>
        <end position="354"/>
    </location>
</feature>
<dbReference type="EnsemblMetazoa" id="LLOJ007446-RA">
    <property type="protein sequence ID" value="LLOJ007446-PA"/>
    <property type="gene ID" value="LLOJ007446"/>
</dbReference>
<reference evidence="5" key="3">
    <citation type="submission" date="2020-05" db="UniProtKB">
        <authorList>
            <consortium name="EnsemblMetazoa"/>
        </authorList>
    </citation>
    <scope>IDENTIFICATION</scope>
    <source>
        <strain evidence="5">Jacobina</strain>
    </source>
</reference>
<feature type="transmembrane region" description="Helical" evidence="1">
    <location>
        <begin position="492"/>
        <end position="521"/>
    </location>
</feature>
<keyword evidence="1" id="KW-0472">Membrane</keyword>
<dbReference type="PANTHER" id="PTHR11161:SF15">
    <property type="entry name" value="GH19286P-RELATED"/>
    <property type="match status" value="1"/>
</dbReference>
<evidence type="ECO:0000313" key="4">
    <source>
        <dbReference type="EMBL" id="MBC1180588.1"/>
    </source>
</evidence>
<protein>
    <recommendedName>
        <fullName evidence="3">Nose resistant-to-fluoxetine protein N-terminal domain-containing protein</fullName>
    </recommendedName>
</protein>
<dbReference type="Pfam" id="PF20146">
    <property type="entry name" value="NRF"/>
    <property type="match status" value="1"/>
</dbReference>
<feature type="transmembrane region" description="Helical" evidence="1">
    <location>
        <begin position="219"/>
        <end position="240"/>
    </location>
</feature>
<name>A0A1B0CRE8_LUTLO</name>
<feature type="transmembrane region" description="Helical" evidence="1">
    <location>
        <begin position="464"/>
        <end position="486"/>
    </location>
</feature>
<keyword evidence="1" id="KW-1133">Transmembrane helix</keyword>
<dbReference type="EMBL" id="AJWK01024692">
    <property type="status" value="NOT_ANNOTATED_CDS"/>
    <property type="molecule type" value="Genomic_DNA"/>
</dbReference>
<accession>A0A1B0CRE8</accession>
<dbReference type="AlphaFoldDB" id="A0A1B0CRE8"/>
<dbReference type="InterPro" id="IPR052728">
    <property type="entry name" value="O2_lipid_transport_reg"/>
</dbReference>
<evidence type="ECO:0000313" key="6">
    <source>
        <dbReference type="Proteomes" id="UP000092461"/>
    </source>
</evidence>
<evidence type="ECO:0000313" key="5">
    <source>
        <dbReference type="EnsemblMetazoa" id="LLOJ007446-PA"/>
    </source>
</evidence>
<feature type="signal peptide" evidence="2">
    <location>
        <begin position="1"/>
        <end position="16"/>
    </location>
</feature>
<feature type="transmembrane region" description="Helical" evidence="1">
    <location>
        <begin position="542"/>
        <end position="560"/>
    </location>
</feature>
<keyword evidence="1" id="KW-0812">Transmembrane</keyword>
<dbReference type="VEuPathDB" id="VectorBase:LLONM1_010794"/>
<evidence type="ECO:0000256" key="1">
    <source>
        <dbReference type="SAM" id="Phobius"/>
    </source>
</evidence>
<dbReference type="PANTHER" id="PTHR11161">
    <property type="entry name" value="O-ACYLTRANSFERASE"/>
    <property type="match status" value="1"/>
</dbReference>
<feature type="transmembrane region" description="Helical" evidence="1">
    <location>
        <begin position="572"/>
        <end position="594"/>
    </location>
</feature>
<dbReference type="EMBL" id="AJWK01024693">
    <property type="status" value="NOT_ANNOTATED_CDS"/>
    <property type="molecule type" value="Genomic_DNA"/>
</dbReference>